<gene>
    <name evidence="1" type="ORF">MPRG_23940</name>
</gene>
<accession>A0ABQ1C3U1</accession>
<reference evidence="1 2" key="1">
    <citation type="journal article" date="2019" name="Emerg. Microbes Infect.">
        <title>Comprehensive subspecies identification of 175 nontuberculous mycobacteria species based on 7547 genomic profiles.</title>
        <authorList>
            <person name="Matsumoto Y."/>
            <person name="Kinjo T."/>
            <person name="Motooka D."/>
            <person name="Nabeya D."/>
            <person name="Jung N."/>
            <person name="Uechi K."/>
            <person name="Horii T."/>
            <person name="Iida T."/>
            <person name="Fujita J."/>
            <person name="Nakamura S."/>
        </authorList>
    </citation>
    <scope>NUCLEOTIDE SEQUENCE [LARGE SCALE GENOMIC DNA]</scope>
    <source>
        <strain evidence="1 2">JCM 18565</strain>
    </source>
</reference>
<protein>
    <submittedName>
        <fullName evidence="1">Uncharacterized protein</fullName>
    </submittedName>
</protein>
<proteinExistence type="predicted"/>
<evidence type="ECO:0000313" key="1">
    <source>
        <dbReference type="EMBL" id="GFG79118.1"/>
    </source>
</evidence>
<organism evidence="1 2">
    <name type="scientific">Mycobacterium paragordonae</name>
    <dbReference type="NCBI Taxonomy" id="1389713"/>
    <lineage>
        <taxon>Bacteria</taxon>
        <taxon>Bacillati</taxon>
        <taxon>Actinomycetota</taxon>
        <taxon>Actinomycetes</taxon>
        <taxon>Mycobacteriales</taxon>
        <taxon>Mycobacteriaceae</taxon>
        <taxon>Mycobacterium</taxon>
    </lineage>
</organism>
<dbReference type="RefSeq" id="WP_120792751.1">
    <property type="nucleotide sequence ID" value="NZ_BLKX01000001.1"/>
</dbReference>
<name>A0ABQ1C3U1_9MYCO</name>
<comment type="caution">
    <text evidence="1">The sequence shown here is derived from an EMBL/GenBank/DDBJ whole genome shotgun (WGS) entry which is preliminary data.</text>
</comment>
<sequence>MNLVQKRLGYWPNAVTRAEAARLFAGGMSLASVLARYPDEVVSVRDGATVERGAARRAIWAHYALVQEAVGEPDLDPNDHAAIERLVSESTVPKGCIRYAVAECRTGAHLNWYRKQAPASWPV</sequence>
<keyword evidence="2" id="KW-1185">Reference proteome</keyword>
<dbReference type="EMBL" id="BLKX01000001">
    <property type="protein sequence ID" value="GFG79118.1"/>
    <property type="molecule type" value="Genomic_DNA"/>
</dbReference>
<dbReference type="Proteomes" id="UP000465240">
    <property type="component" value="Unassembled WGS sequence"/>
</dbReference>
<evidence type="ECO:0000313" key="2">
    <source>
        <dbReference type="Proteomes" id="UP000465240"/>
    </source>
</evidence>